<accession>A0ABN9VET3</accession>
<organism evidence="1 2">
    <name type="scientific">Prorocentrum cordatum</name>
    <dbReference type="NCBI Taxonomy" id="2364126"/>
    <lineage>
        <taxon>Eukaryota</taxon>
        <taxon>Sar</taxon>
        <taxon>Alveolata</taxon>
        <taxon>Dinophyceae</taxon>
        <taxon>Prorocentrales</taxon>
        <taxon>Prorocentraceae</taxon>
        <taxon>Prorocentrum</taxon>
    </lineage>
</organism>
<evidence type="ECO:0000313" key="1">
    <source>
        <dbReference type="EMBL" id="CAK0870778.1"/>
    </source>
</evidence>
<comment type="caution">
    <text evidence="1">The sequence shown here is derived from an EMBL/GenBank/DDBJ whole genome shotgun (WGS) entry which is preliminary data.</text>
</comment>
<keyword evidence="2" id="KW-1185">Reference proteome</keyword>
<evidence type="ECO:0000313" key="2">
    <source>
        <dbReference type="Proteomes" id="UP001189429"/>
    </source>
</evidence>
<gene>
    <name evidence="1" type="ORF">PCOR1329_LOCUS56788</name>
</gene>
<name>A0ABN9VET3_9DINO</name>
<protein>
    <submittedName>
        <fullName evidence="1">Uncharacterized protein</fullName>
    </submittedName>
</protein>
<sequence>FCTLIKSDLHSMHDDMPDGMRWHLRDGPSYESACSRCEVRVTLHTPHDMGSLLDALRWRKQAKNPPSLGGRIIVADVNVNNVQLLVGDRLELSRDLPGTVKLDTSRLPITIIWRTRRDHKGRSTDCVTHRCPMLDRCIGTNVHDNLAVDELHCLYFGPMMRYVSACMWRVVLANTWNFNGTVDQIVAQAARQISGELKVWQRDNNVPFEMRPGAITPNMLGKRKGCTTRDAIGCK</sequence>
<dbReference type="Proteomes" id="UP001189429">
    <property type="component" value="Unassembled WGS sequence"/>
</dbReference>
<proteinExistence type="predicted"/>
<dbReference type="EMBL" id="CAUYUJ010016995">
    <property type="protein sequence ID" value="CAK0870778.1"/>
    <property type="molecule type" value="Genomic_DNA"/>
</dbReference>
<feature type="non-terminal residue" evidence="1">
    <location>
        <position position="1"/>
    </location>
</feature>
<reference evidence="1" key="1">
    <citation type="submission" date="2023-10" db="EMBL/GenBank/DDBJ databases">
        <authorList>
            <person name="Chen Y."/>
            <person name="Shah S."/>
            <person name="Dougan E. K."/>
            <person name="Thang M."/>
            <person name="Chan C."/>
        </authorList>
    </citation>
    <scope>NUCLEOTIDE SEQUENCE [LARGE SCALE GENOMIC DNA]</scope>
</reference>